<dbReference type="Pfam" id="PF07731">
    <property type="entry name" value="Cu-oxidase_2"/>
    <property type="match status" value="1"/>
</dbReference>
<evidence type="ECO:0000256" key="11">
    <source>
        <dbReference type="ARBA" id="ARBA00023157"/>
    </source>
</evidence>
<name>W3XDT1_PESFW</name>
<dbReference type="GO" id="GO:0005507">
    <property type="term" value="F:copper ion binding"/>
    <property type="evidence" value="ECO:0007669"/>
    <property type="project" value="InterPro"/>
</dbReference>
<dbReference type="CDD" id="cd13854">
    <property type="entry name" value="CuRO_1_MaLCC_like"/>
    <property type="match status" value="1"/>
</dbReference>
<dbReference type="PANTHER" id="PTHR11709">
    <property type="entry name" value="MULTI-COPPER OXIDASE"/>
    <property type="match status" value="1"/>
</dbReference>
<evidence type="ECO:0000313" key="19">
    <source>
        <dbReference type="Proteomes" id="UP000030651"/>
    </source>
</evidence>
<dbReference type="FunFam" id="2.60.40.420:FF:000021">
    <property type="entry name" value="Extracellular dihydrogeodin oxidase/laccase"/>
    <property type="match status" value="1"/>
</dbReference>
<evidence type="ECO:0000256" key="5">
    <source>
        <dbReference type="ARBA" id="ARBA00012297"/>
    </source>
</evidence>
<evidence type="ECO:0000313" key="18">
    <source>
        <dbReference type="EMBL" id="ETS84210.1"/>
    </source>
</evidence>
<evidence type="ECO:0000256" key="7">
    <source>
        <dbReference type="ARBA" id="ARBA00022729"/>
    </source>
</evidence>
<keyword evidence="12" id="KW-0325">Glycoprotein</keyword>
<evidence type="ECO:0000259" key="17">
    <source>
        <dbReference type="Pfam" id="PF07732"/>
    </source>
</evidence>
<keyword evidence="6" id="KW-0479">Metal-binding</keyword>
<dbReference type="InterPro" id="IPR011706">
    <property type="entry name" value="Cu-oxidase_C"/>
</dbReference>
<evidence type="ECO:0000256" key="1">
    <source>
        <dbReference type="ARBA" id="ARBA00000349"/>
    </source>
</evidence>
<dbReference type="KEGG" id="pfy:PFICI_02235"/>
<keyword evidence="19" id="KW-1185">Reference proteome</keyword>
<feature type="domain" description="Plastocyanin-like" evidence="17">
    <location>
        <begin position="80"/>
        <end position="188"/>
    </location>
</feature>
<sequence>MFATFSLKGLLSCLLFAGATTAAAISHDLESRQSSCNTPSNRRCWTSNFDITTDYEASTPPGGSVTYNLEITEVHNWKGPDGVVKSFVQLINGQFPGPTLYAKWGDTITVNVKNSMPTNGTSIHWHGLRQLGTNVQDGVNGVTECALAPGKSRTYRFKATQYGTTWYHSHFSAQYGNGVWGTIQIDGPASNNYDIDLGVYPISDYYYDSADDIVLQTQAVGFPPPSNNVLFNGTNINPVNTTQGKYSVVTLTPGKRHRLRLINPSVEHNYQVSLVGHDMTVIATDLVPVNSMTLNNIFLGTGQRYDVLIDASNTVGNYWFNVSLSTSGLCGQSLNPKPAAIFRYQGAPATLPTNPGTVPPDAVCQDRTDFTPVVTRKADTTNLGPQVNDPAHNLDITFNTTAPVTWFVNNSAIDVQWDKPVLDYVLARSTAYPRRENLVIVDDKDIWTYWVVQNLTPVPHPMHLHGHDFLVLGHAASSNFTASMSSSLNFNNPTRRDVTMLPGLGYVILAFKSDNPGNWLMHCHIAWHVSGGLSVDFMERRNEQAALISSADLAAYQKQCADWRAYAPKAPPKIDSGI</sequence>
<gene>
    <name evidence="18" type="ORF">PFICI_02235</name>
</gene>
<evidence type="ECO:0000256" key="8">
    <source>
        <dbReference type="ARBA" id="ARBA00022737"/>
    </source>
</evidence>
<comment type="cofactor">
    <cofactor evidence="2">
        <name>Cu cation</name>
        <dbReference type="ChEBI" id="CHEBI:23378"/>
    </cofactor>
</comment>
<comment type="pathway">
    <text evidence="3">Secondary metabolite biosynthesis.</text>
</comment>
<evidence type="ECO:0000256" key="13">
    <source>
        <dbReference type="ARBA" id="ARBA00023185"/>
    </source>
</evidence>
<dbReference type="OMA" id="CHIIEHQ"/>
<dbReference type="InterPro" id="IPR008972">
    <property type="entry name" value="Cupredoxin"/>
</dbReference>
<dbReference type="CDD" id="cd13880">
    <property type="entry name" value="CuRO_2_MaLCC_like"/>
    <property type="match status" value="1"/>
</dbReference>
<comment type="similarity">
    <text evidence="4">Belongs to the multicopper oxidase family.</text>
</comment>
<proteinExistence type="inferred from homology"/>
<feature type="chain" id="PRO_5004835713" description="laccase" evidence="14">
    <location>
        <begin position="23"/>
        <end position="578"/>
    </location>
</feature>
<dbReference type="Pfam" id="PF00394">
    <property type="entry name" value="Cu-oxidase"/>
    <property type="match status" value="1"/>
</dbReference>
<dbReference type="FunFam" id="2.60.40.420:FF:000045">
    <property type="entry name" value="Laccase 2"/>
    <property type="match status" value="1"/>
</dbReference>
<dbReference type="PANTHER" id="PTHR11709:SF87">
    <property type="entry name" value="LACCASE"/>
    <property type="match status" value="1"/>
</dbReference>
<evidence type="ECO:0000256" key="4">
    <source>
        <dbReference type="ARBA" id="ARBA00010609"/>
    </source>
</evidence>
<keyword evidence="7 14" id="KW-0732">Signal</keyword>
<dbReference type="PROSITE" id="PS00079">
    <property type="entry name" value="MULTICOPPER_OXIDASE1"/>
    <property type="match status" value="1"/>
</dbReference>
<dbReference type="InterPro" id="IPR002355">
    <property type="entry name" value="Cu_oxidase_Cu_BS"/>
</dbReference>
<evidence type="ECO:0000256" key="2">
    <source>
        <dbReference type="ARBA" id="ARBA00001935"/>
    </source>
</evidence>
<dbReference type="InterPro" id="IPR011707">
    <property type="entry name" value="Cu-oxidase-like_N"/>
</dbReference>
<dbReference type="GeneID" id="19267248"/>
<dbReference type="InParanoid" id="W3XDT1"/>
<dbReference type="CDD" id="cd13901">
    <property type="entry name" value="CuRO_3_MaLCC_like"/>
    <property type="match status" value="1"/>
</dbReference>
<dbReference type="RefSeq" id="XP_007829007.1">
    <property type="nucleotide sequence ID" value="XM_007830816.1"/>
</dbReference>
<dbReference type="InterPro" id="IPR045087">
    <property type="entry name" value="Cu-oxidase_fam"/>
</dbReference>
<keyword evidence="9" id="KW-0560">Oxidoreductase</keyword>
<feature type="signal peptide" evidence="14">
    <location>
        <begin position="1"/>
        <end position="22"/>
    </location>
</feature>
<evidence type="ECO:0000256" key="10">
    <source>
        <dbReference type="ARBA" id="ARBA00023008"/>
    </source>
</evidence>
<dbReference type="Pfam" id="PF07732">
    <property type="entry name" value="Cu-oxidase_3"/>
    <property type="match status" value="1"/>
</dbReference>
<dbReference type="eggNOG" id="KOG1263">
    <property type="taxonomic scope" value="Eukaryota"/>
</dbReference>
<evidence type="ECO:0000256" key="12">
    <source>
        <dbReference type="ARBA" id="ARBA00023180"/>
    </source>
</evidence>
<dbReference type="EC" id="1.10.3.2" evidence="5"/>
<dbReference type="InterPro" id="IPR033138">
    <property type="entry name" value="Cu_oxidase_CS"/>
</dbReference>
<evidence type="ECO:0000259" key="16">
    <source>
        <dbReference type="Pfam" id="PF07731"/>
    </source>
</evidence>
<organism evidence="18 19">
    <name type="scientific">Pestalotiopsis fici (strain W106-1 / CGMCC3.15140)</name>
    <dbReference type="NCBI Taxonomy" id="1229662"/>
    <lineage>
        <taxon>Eukaryota</taxon>
        <taxon>Fungi</taxon>
        <taxon>Dikarya</taxon>
        <taxon>Ascomycota</taxon>
        <taxon>Pezizomycotina</taxon>
        <taxon>Sordariomycetes</taxon>
        <taxon>Xylariomycetidae</taxon>
        <taxon>Amphisphaeriales</taxon>
        <taxon>Sporocadaceae</taxon>
        <taxon>Pestalotiopsis</taxon>
    </lineage>
</organism>
<dbReference type="PROSITE" id="PS00080">
    <property type="entry name" value="MULTICOPPER_OXIDASE2"/>
    <property type="match status" value="1"/>
</dbReference>
<dbReference type="Gene3D" id="2.60.40.420">
    <property type="entry name" value="Cupredoxins - blue copper proteins"/>
    <property type="match status" value="3"/>
</dbReference>
<feature type="domain" description="Plastocyanin-like" evidence="15">
    <location>
        <begin position="201"/>
        <end position="347"/>
    </location>
</feature>
<reference evidence="19" key="1">
    <citation type="journal article" date="2015" name="BMC Genomics">
        <title>Genomic and transcriptomic analysis of the endophytic fungus Pestalotiopsis fici reveals its lifestyle and high potential for synthesis of natural products.</title>
        <authorList>
            <person name="Wang X."/>
            <person name="Zhang X."/>
            <person name="Liu L."/>
            <person name="Xiang M."/>
            <person name="Wang W."/>
            <person name="Sun X."/>
            <person name="Che Y."/>
            <person name="Guo L."/>
            <person name="Liu G."/>
            <person name="Guo L."/>
            <person name="Wang C."/>
            <person name="Yin W.B."/>
            <person name="Stadler M."/>
            <person name="Zhang X."/>
            <person name="Liu X."/>
        </authorList>
    </citation>
    <scope>NUCLEOTIDE SEQUENCE [LARGE SCALE GENOMIC DNA]</scope>
    <source>
        <strain evidence="19">W106-1 / CGMCC3.15140</strain>
    </source>
</reference>
<accession>W3XDT1</accession>
<dbReference type="SUPFAM" id="SSF49503">
    <property type="entry name" value="Cupredoxins"/>
    <property type="match status" value="3"/>
</dbReference>
<keyword evidence="8" id="KW-0677">Repeat</keyword>
<keyword evidence="13" id="KW-0439">Lignin degradation</keyword>
<keyword evidence="10" id="KW-0186">Copper</keyword>
<evidence type="ECO:0000256" key="3">
    <source>
        <dbReference type="ARBA" id="ARBA00005179"/>
    </source>
</evidence>
<keyword evidence="11" id="KW-1015">Disulfide bond</keyword>
<feature type="domain" description="Plastocyanin-like" evidence="16">
    <location>
        <begin position="430"/>
        <end position="541"/>
    </location>
</feature>
<evidence type="ECO:0000256" key="9">
    <source>
        <dbReference type="ARBA" id="ARBA00023002"/>
    </source>
</evidence>
<dbReference type="FunFam" id="2.60.40.420:FF:000046">
    <property type="entry name" value="Multicopper oxidase"/>
    <property type="match status" value="1"/>
</dbReference>
<evidence type="ECO:0000256" key="14">
    <source>
        <dbReference type="SAM" id="SignalP"/>
    </source>
</evidence>
<dbReference type="GO" id="GO:0052716">
    <property type="term" value="F:hydroquinone:oxygen oxidoreductase activity"/>
    <property type="evidence" value="ECO:0007669"/>
    <property type="project" value="UniProtKB-EC"/>
</dbReference>
<evidence type="ECO:0000256" key="6">
    <source>
        <dbReference type="ARBA" id="ARBA00022723"/>
    </source>
</evidence>
<comment type="catalytic activity">
    <reaction evidence="1">
        <text>4 hydroquinone + O2 = 4 benzosemiquinone + 2 H2O</text>
        <dbReference type="Rhea" id="RHEA:11276"/>
        <dbReference type="ChEBI" id="CHEBI:15377"/>
        <dbReference type="ChEBI" id="CHEBI:15379"/>
        <dbReference type="ChEBI" id="CHEBI:17594"/>
        <dbReference type="ChEBI" id="CHEBI:17977"/>
        <dbReference type="EC" id="1.10.3.2"/>
    </reaction>
</comment>
<dbReference type="HOGENOM" id="CLU_006504_3_2_1"/>
<evidence type="ECO:0000259" key="15">
    <source>
        <dbReference type="Pfam" id="PF00394"/>
    </source>
</evidence>
<protein>
    <recommendedName>
        <fullName evidence="5">laccase</fullName>
        <ecNumber evidence="5">1.10.3.2</ecNumber>
    </recommendedName>
</protein>
<dbReference type="GO" id="GO:0046274">
    <property type="term" value="P:lignin catabolic process"/>
    <property type="evidence" value="ECO:0007669"/>
    <property type="project" value="UniProtKB-KW"/>
</dbReference>
<dbReference type="AlphaFoldDB" id="W3XDT1"/>
<dbReference type="EMBL" id="KI912110">
    <property type="protein sequence ID" value="ETS84210.1"/>
    <property type="molecule type" value="Genomic_DNA"/>
</dbReference>
<dbReference type="Proteomes" id="UP000030651">
    <property type="component" value="Unassembled WGS sequence"/>
</dbReference>
<dbReference type="InterPro" id="IPR001117">
    <property type="entry name" value="Cu-oxidase_2nd"/>
</dbReference>
<dbReference type="OrthoDB" id="2121828at2759"/>